<evidence type="ECO:0000313" key="2">
    <source>
        <dbReference type="EMBL" id="BAM05256.1"/>
    </source>
</evidence>
<protein>
    <recommendedName>
        <fullName evidence="4">Lipoprotein</fullName>
    </recommendedName>
</protein>
<keyword evidence="3" id="KW-1185">Reference proteome</keyword>
<dbReference type="HOGENOM" id="CLU_2001748_0_0_0"/>
<dbReference type="eggNOG" id="ENOG5032VE3">
    <property type="taxonomic scope" value="Bacteria"/>
</dbReference>
<evidence type="ECO:0000256" key="1">
    <source>
        <dbReference type="SAM" id="SignalP"/>
    </source>
</evidence>
<feature type="chain" id="PRO_5003629781" description="Lipoprotein" evidence="1">
    <location>
        <begin position="26"/>
        <end position="124"/>
    </location>
</feature>
<dbReference type="AlphaFoldDB" id="I0IJ18"/>
<dbReference type="Proteomes" id="UP000007881">
    <property type="component" value="Chromosome"/>
</dbReference>
<accession>I0IJ18</accession>
<keyword evidence="1" id="KW-0732">Signal</keyword>
<proteinExistence type="predicted"/>
<evidence type="ECO:0000313" key="3">
    <source>
        <dbReference type="Proteomes" id="UP000007881"/>
    </source>
</evidence>
<dbReference type="RefSeq" id="WP_014438460.1">
    <property type="nucleotide sequence ID" value="NC_017080.1"/>
</dbReference>
<dbReference type="STRING" id="1142394.PSMK_30970"/>
<evidence type="ECO:0008006" key="4">
    <source>
        <dbReference type="Google" id="ProtNLM"/>
    </source>
</evidence>
<organism evidence="2 3">
    <name type="scientific">Phycisphaera mikurensis (strain NBRC 102666 / KCTC 22515 / FYK2301M01)</name>
    <dbReference type="NCBI Taxonomy" id="1142394"/>
    <lineage>
        <taxon>Bacteria</taxon>
        <taxon>Pseudomonadati</taxon>
        <taxon>Planctomycetota</taxon>
        <taxon>Phycisphaerae</taxon>
        <taxon>Phycisphaerales</taxon>
        <taxon>Phycisphaeraceae</taxon>
        <taxon>Phycisphaera</taxon>
    </lineage>
</organism>
<sequence length="124" mass="13195">MWNLLPMLLLAAALAGCAAPPPPQADIDAADFGDPPITFRSQIREALGQTLYDPPTAQLRYEPPFRAVVRSGGGWTAGWVVPVAVKARGPRGAYSTFLPRRFFFPSGGGCFELHGGQQAVPASD</sequence>
<reference evidence="2 3" key="1">
    <citation type="submission" date="2012-02" db="EMBL/GenBank/DDBJ databases">
        <title>Complete genome sequence of Phycisphaera mikurensis NBRC 102666.</title>
        <authorList>
            <person name="Ankai A."/>
            <person name="Hosoyama A."/>
            <person name="Terui Y."/>
            <person name="Sekine M."/>
            <person name="Fukai R."/>
            <person name="Kato Y."/>
            <person name="Nakamura S."/>
            <person name="Yamada-Narita S."/>
            <person name="Kawakoshi A."/>
            <person name="Fukunaga Y."/>
            <person name="Yamazaki S."/>
            <person name="Fujita N."/>
        </authorList>
    </citation>
    <scope>NUCLEOTIDE SEQUENCE [LARGE SCALE GENOMIC DNA]</scope>
    <source>
        <strain evidence="3">NBRC 102666 / KCTC 22515 / FYK2301M01</strain>
    </source>
</reference>
<gene>
    <name evidence="2" type="ordered locus">PSMK_30970</name>
</gene>
<dbReference type="KEGG" id="phm:PSMK_30970"/>
<dbReference type="OrthoDB" id="9157170at2"/>
<name>I0IJ18_PHYMF</name>
<feature type="signal peptide" evidence="1">
    <location>
        <begin position="1"/>
        <end position="25"/>
    </location>
</feature>
<dbReference type="EMBL" id="AP012338">
    <property type="protein sequence ID" value="BAM05256.1"/>
    <property type="molecule type" value="Genomic_DNA"/>
</dbReference>